<proteinExistence type="predicted"/>
<feature type="domain" description="Cobalamin biosynthesis protein CobT VWA" evidence="2">
    <location>
        <begin position="336"/>
        <end position="533"/>
    </location>
</feature>
<evidence type="ECO:0000259" key="2">
    <source>
        <dbReference type="Pfam" id="PF11775"/>
    </source>
</evidence>
<dbReference type="STRING" id="1777141.AWB80_06419"/>
<dbReference type="EMBL" id="FCOE02000032">
    <property type="protein sequence ID" value="SAK90341.1"/>
    <property type="molecule type" value="Genomic_DNA"/>
</dbReference>
<reference evidence="3" key="1">
    <citation type="submission" date="2016-01" db="EMBL/GenBank/DDBJ databases">
        <authorList>
            <person name="Peeters C."/>
        </authorList>
    </citation>
    <scope>NUCLEOTIDE SEQUENCE [LARGE SCALE GENOMIC DNA]</scope>
    <source>
        <strain evidence="3">LMG 29323</strain>
    </source>
</reference>
<dbReference type="InterPro" id="IPR051928">
    <property type="entry name" value="NorD/CobT"/>
</dbReference>
<gene>
    <name evidence="3" type="ORF">AWB80_06419</name>
</gene>
<organism evidence="3 4">
    <name type="scientific">Caballeronia pedi</name>
    <dbReference type="NCBI Taxonomy" id="1777141"/>
    <lineage>
        <taxon>Bacteria</taxon>
        <taxon>Pseudomonadati</taxon>
        <taxon>Pseudomonadota</taxon>
        <taxon>Betaproteobacteria</taxon>
        <taxon>Burkholderiales</taxon>
        <taxon>Burkholderiaceae</taxon>
        <taxon>Caballeronia</taxon>
    </lineage>
</organism>
<evidence type="ECO:0000256" key="1">
    <source>
        <dbReference type="SAM" id="MobiDB-lite"/>
    </source>
</evidence>
<dbReference type="Pfam" id="PF11775">
    <property type="entry name" value="CobT_C"/>
    <property type="match status" value="1"/>
</dbReference>
<keyword evidence="4" id="KW-1185">Reference proteome</keyword>
<dbReference type="Proteomes" id="UP000054911">
    <property type="component" value="Unassembled WGS sequence"/>
</dbReference>
<dbReference type="OrthoDB" id="6395027at2"/>
<name>A0A158D790_9BURK</name>
<feature type="region of interest" description="Disordered" evidence="1">
    <location>
        <begin position="205"/>
        <end position="246"/>
    </location>
</feature>
<dbReference type="PANTHER" id="PTHR41248">
    <property type="entry name" value="NORD PROTEIN"/>
    <property type="match status" value="1"/>
</dbReference>
<accession>A0A158D790</accession>
<dbReference type="PANTHER" id="PTHR41248:SF1">
    <property type="entry name" value="NORD PROTEIN"/>
    <property type="match status" value="1"/>
</dbReference>
<dbReference type="SUPFAM" id="SSF53300">
    <property type="entry name" value="vWA-like"/>
    <property type="match status" value="1"/>
</dbReference>
<dbReference type="InterPro" id="IPR025861">
    <property type="entry name" value="CobT_VWA_dom"/>
</dbReference>
<dbReference type="AlphaFoldDB" id="A0A158D790"/>
<dbReference type="InterPro" id="IPR036465">
    <property type="entry name" value="vWFA_dom_sf"/>
</dbReference>
<evidence type="ECO:0000313" key="3">
    <source>
        <dbReference type="EMBL" id="SAK90341.1"/>
    </source>
</evidence>
<evidence type="ECO:0000313" key="4">
    <source>
        <dbReference type="Proteomes" id="UP000054911"/>
    </source>
</evidence>
<dbReference type="Gene3D" id="3.40.50.410">
    <property type="entry name" value="von Willebrand factor, type A domain"/>
    <property type="match status" value="1"/>
</dbReference>
<protein>
    <submittedName>
        <fullName evidence="3">Cobalamin biosynthesis protein, CobT</fullName>
    </submittedName>
</protein>
<sequence length="539" mass="59460">MNDDASESLARLARTLAHRHDVQVRFASDGPALRGDVIVLPGDLADAASADAAIGYIDMLAARRRFCDLNALAEADASTGFVAEVLEDRRVCERLIDAYPGTVSFLSAMRAQRETNIHTRWHDLSWRDRLRWRIERLLWNEQPSAMERSPTLDAAVNIASDVLRESPASESTQDSVCVASRLVERVRALWAGGINTMMFAVDKDDTPDLESSADSSLSPTSDPFAEPSDGEAAPPPSQRAHIGRPVRSIPITTAFDRIADLTGKGDPGAWRKLRSAARAQTEPLKARLERALKADEQTHWRREQERGELDRPSLARLATAPGYRTPFRLAHIRPGRDAAVTLLIDRSGSMAGRKIELARLCAAAIGDALVQLGFAAEILGYSSIEDPAMRDFHARWLAEGHAPHGYNRFVERLDFEVYKRFDSENMSGLARIECGHENPDGEALSWAADRLLARRAHRRILMVLQDGYPATGDGDPAILRSDLRARIGELSGRGIELIGVGILDDAVETFYPRSIVVEQIQQLPTAAFDALGQTLLSRR</sequence>
<dbReference type="RefSeq" id="WP_061178731.1">
    <property type="nucleotide sequence ID" value="NZ_FCOE02000032.1"/>
</dbReference>
<comment type="caution">
    <text evidence="3">The sequence shown here is derived from an EMBL/GenBank/DDBJ whole genome shotgun (WGS) entry which is preliminary data.</text>
</comment>
<feature type="compositionally biased region" description="Low complexity" evidence="1">
    <location>
        <begin position="209"/>
        <end position="223"/>
    </location>
</feature>